<keyword evidence="1" id="KW-0378">Hydrolase</keyword>
<accession>A0A552JNY7</accession>
<keyword evidence="1" id="KW-0540">Nuclease</keyword>
<gene>
    <name evidence="1" type="ORF">EWV75_09070</name>
</gene>
<sequence>MTITDSVIQRIIRRHFRGDDYPIEIVNIIDAEFLQYVISFFQKVVEAKLRNQSLTSDWYRTEFLNQNLPFDDLIIHSGLNKKTITNMYNSARRNIVLQATTEHYNELYEMISSLVEQDSAIDIILTIKFNNVSVDLNINESLIVINTLAVKQAELRGGAWSSVGKQVEKILMRSLCLLYDVPNSNFDLTGLTESKREVDFYLIDTNNQPYQCEVKLMGQGNPESADAVYARNAQVFIADKLSDLNKQQLDDNSIQWVELRGEMGYRKFRDILQLLDIPYRDFTVDIDQKLDEILSAIFSTTSSYSHFN</sequence>
<dbReference type="Pfam" id="PF09516">
    <property type="entry name" value="RE_CfrBI"/>
    <property type="match status" value="1"/>
</dbReference>
<reference evidence="1 2" key="1">
    <citation type="submission" date="2019-01" db="EMBL/GenBank/DDBJ databases">
        <title>Coherence of Microcystis species and biogeography revealed through population genomics.</title>
        <authorList>
            <person name="Perez-Carrascal O.M."/>
            <person name="Terrat Y."/>
            <person name="Giani A."/>
            <person name="Fortin N."/>
            <person name="Tromas N."/>
            <person name="Shapiro B.J."/>
        </authorList>
    </citation>
    <scope>NUCLEOTIDE SEQUENCE [LARGE SCALE GENOMIC DNA]</scope>
    <source>
        <strain evidence="1">Mw_QC_S_20081001_S30D</strain>
    </source>
</reference>
<protein>
    <submittedName>
        <fullName evidence="1">CfrBI family restriction endonuclease</fullName>
    </submittedName>
</protein>
<evidence type="ECO:0000313" key="1">
    <source>
        <dbReference type="EMBL" id="TRU97481.1"/>
    </source>
</evidence>
<name>A0A552JNY7_9CHRO</name>
<dbReference type="GO" id="GO:0004519">
    <property type="term" value="F:endonuclease activity"/>
    <property type="evidence" value="ECO:0007669"/>
    <property type="project" value="UniProtKB-KW"/>
</dbReference>
<dbReference type="EMBL" id="SFAT01000095">
    <property type="protein sequence ID" value="TRU97481.1"/>
    <property type="molecule type" value="Genomic_DNA"/>
</dbReference>
<dbReference type="InterPro" id="IPR019042">
    <property type="entry name" value="Restrct_endonuc_II_CfrBI"/>
</dbReference>
<keyword evidence="1" id="KW-0255">Endonuclease</keyword>
<comment type="caution">
    <text evidence="1">The sequence shown here is derived from an EMBL/GenBank/DDBJ whole genome shotgun (WGS) entry which is preliminary data.</text>
</comment>
<organism evidence="1 2">
    <name type="scientific">Microcystis wesenbergii Mw_QC_S_20081001_S30D</name>
    <dbReference type="NCBI Taxonomy" id="2486245"/>
    <lineage>
        <taxon>Bacteria</taxon>
        <taxon>Bacillati</taxon>
        <taxon>Cyanobacteriota</taxon>
        <taxon>Cyanophyceae</taxon>
        <taxon>Oscillatoriophycideae</taxon>
        <taxon>Chroococcales</taxon>
        <taxon>Microcystaceae</taxon>
        <taxon>Microcystis</taxon>
    </lineage>
</organism>
<dbReference type="AlphaFoldDB" id="A0A552JNY7"/>
<dbReference type="Proteomes" id="UP000320523">
    <property type="component" value="Unassembled WGS sequence"/>
</dbReference>
<evidence type="ECO:0000313" key="2">
    <source>
        <dbReference type="Proteomes" id="UP000320523"/>
    </source>
</evidence>
<proteinExistence type="predicted"/>